<gene>
    <name evidence="2" type="ORF">WQ53_07920</name>
</gene>
<keyword evidence="1" id="KW-1133">Transmembrane helix</keyword>
<evidence type="ECO:0000313" key="2">
    <source>
        <dbReference type="EMBL" id="AKC86693.1"/>
    </source>
</evidence>
<dbReference type="EMBL" id="CP011144">
    <property type="protein sequence ID" value="AKC86693.1"/>
    <property type="molecule type" value="Genomic_DNA"/>
</dbReference>
<dbReference type="RefSeq" id="WP_052631650.1">
    <property type="nucleotide sequence ID" value="NZ_CP011144.1"/>
</dbReference>
<evidence type="ECO:0008006" key="4">
    <source>
        <dbReference type="Google" id="ProtNLM"/>
    </source>
</evidence>
<evidence type="ECO:0000256" key="1">
    <source>
        <dbReference type="SAM" id="Phobius"/>
    </source>
</evidence>
<evidence type="ECO:0000313" key="3">
    <source>
        <dbReference type="Proteomes" id="UP000033067"/>
    </source>
</evidence>
<dbReference type="KEGG" id="psuw:WQ53_07920"/>
<keyword evidence="3" id="KW-1185">Reference proteome</keyword>
<dbReference type="AlphaFoldDB" id="A0A0E3Z1M5"/>
<sequence>MRITPTPLTAALAGVFTGLAMSWLWPRLGDDTLYWIAAFLLVVALPAHAFVVGFGQRPGTTGAVDAALLKRVVAWLFAAIAVIVLVRILPL</sequence>
<keyword evidence="1" id="KW-0472">Membrane</keyword>
<accession>A0A0E3Z1M5</accession>
<dbReference type="Proteomes" id="UP000033067">
    <property type="component" value="Chromosome"/>
</dbReference>
<proteinExistence type="predicted"/>
<feature type="transmembrane region" description="Helical" evidence="1">
    <location>
        <begin position="7"/>
        <end position="26"/>
    </location>
</feature>
<feature type="transmembrane region" description="Helical" evidence="1">
    <location>
        <begin position="32"/>
        <end position="51"/>
    </location>
</feature>
<protein>
    <recommendedName>
        <fullName evidence="4">Transmembrane protein</fullName>
    </recommendedName>
</protein>
<name>A0A0E3Z1M5_9GAMM</name>
<dbReference type="PATRIC" id="fig|314722.6.peg.1698"/>
<organism evidence="2 3">
    <name type="scientific">Pseudoxanthomonas suwonensis</name>
    <dbReference type="NCBI Taxonomy" id="314722"/>
    <lineage>
        <taxon>Bacteria</taxon>
        <taxon>Pseudomonadati</taxon>
        <taxon>Pseudomonadota</taxon>
        <taxon>Gammaproteobacteria</taxon>
        <taxon>Lysobacterales</taxon>
        <taxon>Lysobacteraceae</taxon>
        <taxon>Pseudoxanthomonas</taxon>
    </lineage>
</organism>
<reference evidence="2 3" key="1">
    <citation type="journal article" date="2015" name="Genome Announc.">
        <title>Complete Genome Sequence of Pseudoxanthomonas suwonensis Strain J1, a Cellulose-Degrading Bacterium Isolated from Leaf- and Wood-Enriched Soil.</title>
        <authorList>
            <person name="Hou L."/>
            <person name="Jiang J."/>
            <person name="Xu Z."/>
            <person name="Zhou Y."/>
            <person name="Leung F.C."/>
        </authorList>
    </citation>
    <scope>NUCLEOTIDE SEQUENCE [LARGE SCALE GENOMIC DNA]</scope>
    <source>
        <strain evidence="2 3">J1</strain>
    </source>
</reference>
<keyword evidence="1" id="KW-0812">Transmembrane</keyword>
<feature type="transmembrane region" description="Helical" evidence="1">
    <location>
        <begin position="72"/>
        <end position="89"/>
    </location>
</feature>